<evidence type="ECO:0000256" key="1">
    <source>
        <dbReference type="SAM" id="MobiDB-lite"/>
    </source>
</evidence>
<gene>
    <name evidence="2" type="ORF">BC938DRAFT_475103</name>
</gene>
<name>A0A433QZE6_9FUNG</name>
<comment type="caution">
    <text evidence="2">The sequence shown here is derived from an EMBL/GenBank/DDBJ whole genome shotgun (WGS) entry which is preliminary data.</text>
</comment>
<protein>
    <submittedName>
        <fullName evidence="2">Uncharacterized protein</fullName>
    </submittedName>
</protein>
<proteinExistence type="predicted"/>
<evidence type="ECO:0000313" key="2">
    <source>
        <dbReference type="EMBL" id="RUS35159.1"/>
    </source>
</evidence>
<dbReference type="AlphaFoldDB" id="A0A433QZE6"/>
<feature type="compositionally biased region" description="Basic and acidic residues" evidence="1">
    <location>
        <begin position="69"/>
        <end position="81"/>
    </location>
</feature>
<dbReference type="EMBL" id="RBNJ01000198">
    <property type="protein sequence ID" value="RUS35159.1"/>
    <property type="molecule type" value="Genomic_DNA"/>
</dbReference>
<reference evidence="2 3" key="1">
    <citation type="journal article" date="2018" name="New Phytol.">
        <title>Phylogenomics of Endogonaceae and evolution of mycorrhizas within Mucoromycota.</title>
        <authorList>
            <person name="Chang Y."/>
            <person name="Desiro A."/>
            <person name="Na H."/>
            <person name="Sandor L."/>
            <person name="Lipzen A."/>
            <person name="Clum A."/>
            <person name="Barry K."/>
            <person name="Grigoriev I.V."/>
            <person name="Martin F.M."/>
            <person name="Stajich J.E."/>
            <person name="Smith M.E."/>
            <person name="Bonito G."/>
            <person name="Spatafora J.W."/>
        </authorList>
    </citation>
    <scope>NUCLEOTIDE SEQUENCE [LARGE SCALE GENOMIC DNA]</scope>
    <source>
        <strain evidence="2 3">AD002</strain>
    </source>
</reference>
<accession>A0A433QZE6</accession>
<feature type="region of interest" description="Disordered" evidence="1">
    <location>
        <begin position="57"/>
        <end position="81"/>
    </location>
</feature>
<dbReference type="Proteomes" id="UP000274822">
    <property type="component" value="Unassembled WGS sequence"/>
</dbReference>
<organism evidence="2 3">
    <name type="scientific">Jimgerdemannia flammicorona</name>
    <dbReference type="NCBI Taxonomy" id="994334"/>
    <lineage>
        <taxon>Eukaryota</taxon>
        <taxon>Fungi</taxon>
        <taxon>Fungi incertae sedis</taxon>
        <taxon>Mucoromycota</taxon>
        <taxon>Mucoromycotina</taxon>
        <taxon>Endogonomycetes</taxon>
        <taxon>Endogonales</taxon>
        <taxon>Endogonaceae</taxon>
        <taxon>Jimgerdemannia</taxon>
    </lineage>
</organism>
<sequence length="81" mass="9117">MTYCNDPRRDCLCRGLPAVNTLHNAEHGQLVHKHSGDIQTIKTPLLTMAKTAGCDSSLHQRNSYPIDDFPTHRQDSSDDNR</sequence>
<keyword evidence="3" id="KW-1185">Reference proteome</keyword>
<evidence type="ECO:0000313" key="3">
    <source>
        <dbReference type="Proteomes" id="UP000274822"/>
    </source>
</evidence>